<evidence type="ECO:0000256" key="1">
    <source>
        <dbReference type="ARBA" id="ARBA00008721"/>
    </source>
</evidence>
<evidence type="ECO:0000313" key="10">
    <source>
        <dbReference type="EMBL" id="NVO57579.1"/>
    </source>
</evidence>
<dbReference type="Pfam" id="PF05572">
    <property type="entry name" value="Peptidase_M43"/>
    <property type="match status" value="1"/>
</dbReference>
<organism evidence="10 11">
    <name type="scientific">Ruegeria haliotis</name>
    <dbReference type="NCBI Taxonomy" id="2747601"/>
    <lineage>
        <taxon>Bacteria</taxon>
        <taxon>Pseudomonadati</taxon>
        <taxon>Pseudomonadota</taxon>
        <taxon>Alphaproteobacteria</taxon>
        <taxon>Rhodobacterales</taxon>
        <taxon>Roseobacteraceae</taxon>
        <taxon>Ruegeria</taxon>
    </lineage>
</organism>
<dbReference type="PANTHER" id="PTHR47466">
    <property type="match status" value="1"/>
</dbReference>
<evidence type="ECO:0000256" key="3">
    <source>
        <dbReference type="ARBA" id="ARBA00022723"/>
    </source>
</evidence>
<gene>
    <name evidence="10" type="ORF">HW561_17425</name>
</gene>
<keyword evidence="3" id="KW-0479">Metal-binding</keyword>
<dbReference type="Gene3D" id="3.40.390.10">
    <property type="entry name" value="Collagenase (Catalytic Domain)"/>
    <property type="match status" value="1"/>
</dbReference>
<dbReference type="SUPFAM" id="SSF55486">
    <property type="entry name" value="Metalloproteases ('zincins'), catalytic domain"/>
    <property type="match status" value="1"/>
</dbReference>
<keyword evidence="4" id="KW-0732">Signal</keyword>
<sequence>MARKTKSKATTIEGRQCAAMQQHNYLAQTDETYRTNRRRIEALSSLARTQPRTDIIRIPVVVHVLFNDDADNISREQIDSQIDALNRDFRARNADRVDIPDAFKMFAVDTLIEFGLAKRDPEHLETSGITRTWTSKTEFPYDPFDNNATAQLDSLIKHDEFGKAAWPRDRYLNIWVCKIEGGLLGYAQFPGGPAATDGVVINNTAFGSGGTALAPFDLGRTAVHEVGHFLDLLHIWGDDNGGCLGSDNISDTPNQAGPNSGSSITNESFPLISCNNGPNGDMFMNYMDYVNDDTMVMFSAGQLERMNAALAGPRKALSESDALESVATEEFLLAGANMDVIDRHAEAGDEIEMRFDGVGWV</sequence>
<comment type="similarity">
    <text evidence="1">Belongs to the peptidase M43B family.</text>
</comment>
<evidence type="ECO:0000313" key="11">
    <source>
        <dbReference type="Proteomes" id="UP000630805"/>
    </source>
</evidence>
<evidence type="ECO:0000256" key="4">
    <source>
        <dbReference type="ARBA" id="ARBA00022729"/>
    </source>
</evidence>
<evidence type="ECO:0000256" key="5">
    <source>
        <dbReference type="ARBA" id="ARBA00022801"/>
    </source>
</evidence>
<keyword evidence="2" id="KW-0645">Protease</keyword>
<evidence type="ECO:0000256" key="2">
    <source>
        <dbReference type="ARBA" id="ARBA00022670"/>
    </source>
</evidence>
<evidence type="ECO:0000256" key="6">
    <source>
        <dbReference type="ARBA" id="ARBA00022833"/>
    </source>
</evidence>
<keyword evidence="7 10" id="KW-0482">Metalloprotease</keyword>
<dbReference type="GO" id="GO:0008237">
    <property type="term" value="F:metallopeptidase activity"/>
    <property type="evidence" value="ECO:0007669"/>
    <property type="project" value="UniProtKB-KW"/>
</dbReference>
<reference evidence="10 11" key="1">
    <citation type="submission" date="2020-06" db="EMBL/GenBank/DDBJ databases">
        <authorList>
            <person name="Cao W.R."/>
        </authorList>
    </citation>
    <scope>NUCLEOTIDE SEQUENCE [LARGE SCALE GENOMIC DNA]</scope>
    <source>
        <strain evidence="10 11">B1Z28</strain>
    </source>
</reference>
<evidence type="ECO:0000256" key="7">
    <source>
        <dbReference type="ARBA" id="ARBA00023049"/>
    </source>
</evidence>
<keyword evidence="5" id="KW-0378">Hydrolase</keyword>
<dbReference type="PANTHER" id="PTHR47466:SF1">
    <property type="entry name" value="METALLOPROTEASE MEP1 (AFU_ORTHOLOGUE AFUA_1G07730)-RELATED"/>
    <property type="match status" value="1"/>
</dbReference>
<keyword evidence="11" id="KW-1185">Reference proteome</keyword>
<dbReference type="CDD" id="cd04275">
    <property type="entry name" value="ZnMc_pappalysin_like"/>
    <property type="match status" value="1"/>
</dbReference>
<keyword evidence="6" id="KW-0862">Zinc</keyword>
<dbReference type="EMBL" id="JABXWT010000012">
    <property type="protein sequence ID" value="NVO57579.1"/>
    <property type="molecule type" value="Genomic_DNA"/>
</dbReference>
<dbReference type="Proteomes" id="UP000630805">
    <property type="component" value="Unassembled WGS sequence"/>
</dbReference>
<dbReference type="InterPro" id="IPR008754">
    <property type="entry name" value="Peptidase_M43"/>
</dbReference>
<accession>A0ABX2PTS8</accession>
<evidence type="ECO:0000256" key="8">
    <source>
        <dbReference type="ARBA" id="ARBA00023157"/>
    </source>
</evidence>
<proteinExistence type="inferred from homology"/>
<evidence type="ECO:0000259" key="9">
    <source>
        <dbReference type="Pfam" id="PF05572"/>
    </source>
</evidence>
<feature type="domain" description="Peptidase M43 pregnancy-associated plasma-A" evidence="9">
    <location>
        <begin position="160"/>
        <end position="311"/>
    </location>
</feature>
<protein>
    <submittedName>
        <fullName evidence="10">Zinc metalloprotease</fullName>
    </submittedName>
</protein>
<dbReference type="RefSeq" id="WP_176866642.1">
    <property type="nucleotide sequence ID" value="NZ_JABXWT010000012.1"/>
</dbReference>
<name>A0ABX2PTS8_9RHOB</name>
<dbReference type="InterPro" id="IPR024079">
    <property type="entry name" value="MetalloPept_cat_dom_sf"/>
</dbReference>
<comment type="caution">
    <text evidence="10">The sequence shown here is derived from an EMBL/GenBank/DDBJ whole genome shotgun (WGS) entry which is preliminary data.</text>
</comment>
<keyword evidence="8" id="KW-1015">Disulfide bond</keyword>